<evidence type="ECO:0000313" key="2">
    <source>
        <dbReference type="EMBL" id="QWU99883.1"/>
    </source>
</evidence>
<dbReference type="PANTHER" id="PTHR30023:SF0">
    <property type="entry name" value="PENICILLIN-SENSITIVE CARBOXYPEPTIDASE A"/>
    <property type="match status" value="1"/>
</dbReference>
<dbReference type="GO" id="GO:0006508">
    <property type="term" value="P:proteolysis"/>
    <property type="evidence" value="ECO:0007669"/>
    <property type="project" value="InterPro"/>
</dbReference>
<dbReference type="GO" id="GO:0009002">
    <property type="term" value="F:serine-type D-Ala-D-Ala carboxypeptidase activity"/>
    <property type="evidence" value="ECO:0007669"/>
    <property type="project" value="UniProtKB-EC"/>
</dbReference>
<proteinExistence type="predicted"/>
<dbReference type="InterPro" id="IPR000667">
    <property type="entry name" value="Peptidase_S13"/>
</dbReference>
<dbReference type="Pfam" id="PF02113">
    <property type="entry name" value="Peptidase_S13"/>
    <property type="match status" value="1"/>
</dbReference>
<keyword evidence="1 2" id="KW-0378">Hydrolase</keyword>
<reference evidence="2 3" key="1">
    <citation type="submission" date="2021-06" db="EMBL/GenBank/DDBJ databases">
        <title>Ulceroglandular infection and bacteremia caused by Francisella salimarina in an immunocompromised patient, France.</title>
        <authorList>
            <person name="Hennebique A."/>
            <person name="Caspar Y."/>
            <person name="Maurin M."/>
            <person name="Boisset S."/>
            <person name="Pelloux I."/>
            <person name="Gallego-Hernanz M.P."/>
            <person name="Burucoa C."/>
            <person name="Cazenave-Roblot F."/>
            <person name="Plouzeau C."/>
            <person name="Rammaert B."/>
        </authorList>
    </citation>
    <scope>NUCLEOTIDE SEQUENCE [LARGE SCALE GENOMIC DNA]</scope>
    <source>
        <strain evidence="2 3">CHUGA-F75</strain>
    </source>
</reference>
<dbReference type="NCBIfam" id="TIGR00666">
    <property type="entry name" value="PBP4"/>
    <property type="match status" value="1"/>
</dbReference>
<dbReference type="AlphaFoldDB" id="A0AAJ4TLG6"/>
<dbReference type="Proteomes" id="UP000683421">
    <property type="component" value="Chromosome"/>
</dbReference>
<keyword evidence="2" id="KW-0645">Protease</keyword>
<gene>
    <name evidence="2" type="primary">dacB</name>
    <name evidence="2" type="ORF">KQR59_03120</name>
</gene>
<evidence type="ECO:0000313" key="3">
    <source>
        <dbReference type="Proteomes" id="UP000683421"/>
    </source>
</evidence>
<accession>A0AAJ4TLG6</accession>
<evidence type="ECO:0000256" key="1">
    <source>
        <dbReference type="ARBA" id="ARBA00022801"/>
    </source>
</evidence>
<dbReference type="PANTHER" id="PTHR30023">
    <property type="entry name" value="D-ALANYL-D-ALANINE CARBOXYPEPTIDASE"/>
    <property type="match status" value="1"/>
</dbReference>
<dbReference type="KEGG" id="fsr:KQR59_03120"/>
<dbReference type="GO" id="GO:0000270">
    <property type="term" value="P:peptidoglycan metabolic process"/>
    <property type="evidence" value="ECO:0007669"/>
    <property type="project" value="TreeGrafter"/>
</dbReference>
<keyword evidence="3" id="KW-1185">Reference proteome</keyword>
<protein>
    <submittedName>
        <fullName evidence="2">D-alanyl-D-alanine carboxypeptidase/D-alanyl-D-alanine-endopeptidase</fullName>
        <ecNumber evidence="2">3.4.16.4</ecNumber>
    </submittedName>
</protein>
<dbReference type="EMBL" id="CP076680">
    <property type="protein sequence ID" value="QWU99883.1"/>
    <property type="molecule type" value="Genomic_DNA"/>
</dbReference>
<dbReference type="RefSeq" id="WP_216692528.1">
    <property type="nucleotide sequence ID" value="NZ_CP076680.1"/>
</dbReference>
<organism evidence="2 3">
    <name type="scientific">Francisella salimarina</name>
    <dbReference type="NCBI Taxonomy" id="2599927"/>
    <lineage>
        <taxon>Bacteria</taxon>
        <taxon>Pseudomonadati</taxon>
        <taxon>Pseudomonadota</taxon>
        <taxon>Gammaproteobacteria</taxon>
        <taxon>Thiotrichales</taxon>
        <taxon>Francisellaceae</taxon>
        <taxon>Francisella</taxon>
    </lineage>
</organism>
<keyword evidence="2" id="KW-0121">Carboxypeptidase</keyword>
<sequence length="461" mass="51839">MSTKIFKSFLFLIITIHLAFSFNSEELNEKLNNSIKYHNLESALIGIKIIDSQNKAVIFSKDSNKNFMPASNTKLLTGISGLLFLGKHFKYSTAIYYDYINNHTINNLYIEFSGDPSFTTRDLNKLLMSLQKKHILSIKNIYFVNRYFKGRDTPINQSNTSSIFGYGAPSSIYNLNKNAITLQLTPSSNSFKIKQTDGEKINFVNKLVIAKPEQLKTCQFSSNYVDHKLVLSGCLPLNNYTFSFAIENPQRHMQQAVLAQLAQLKISSSKQIKVTNKLPKNLIFLADHKSANLTKLLKHMLLVSDNLYAQTITRTIGYKYNQVGSIVSGKNAIDEILKSKLKIDTSQIQIEDGAGMSDNDLLSADFISNLLQQISQHKSFELFRSLLPIYGETGTLKNRSSVILKGKVYAKTGTGTTSVSLSGYLYTNDKQYIFSILINNLKDSQKQAAIAVERDLLESIC</sequence>
<dbReference type="EC" id="3.4.16.4" evidence="2"/>
<name>A0AAJ4TLG6_9GAMM</name>